<name>A0A371GMC2_MUCPR</name>
<dbReference type="EMBL" id="QJKJ01005062">
    <property type="protein sequence ID" value="RDX91666.1"/>
    <property type="molecule type" value="Genomic_DNA"/>
</dbReference>
<evidence type="ECO:0000313" key="1">
    <source>
        <dbReference type="EMBL" id="RDX91666.1"/>
    </source>
</evidence>
<gene>
    <name evidence="1" type="ORF">CR513_26315</name>
</gene>
<comment type="caution">
    <text evidence="1">The sequence shown here is derived from an EMBL/GenBank/DDBJ whole genome shotgun (WGS) entry which is preliminary data.</text>
</comment>
<evidence type="ECO:0000313" key="2">
    <source>
        <dbReference type="Proteomes" id="UP000257109"/>
    </source>
</evidence>
<dbReference type="AlphaFoldDB" id="A0A371GMC2"/>
<organism evidence="1 2">
    <name type="scientific">Mucuna pruriens</name>
    <name type="common">Velvet bean</name>
    <name type="synonym">Dolichos pruriens</name>
    <dbReference type="NCBI Taxonomy" id="157652"/>
    <lineage>
        <taxon>Eukaryota</taxon>
        <taxon>Viridiplantae</taxon>
        <taxon>Streptophyta</taxon>
        <taxon>Embryophyta</taxon>
        <taxon>Tracheophyta</taxon>
        <taxon>Spermatophyta</taxon>
        <taxon>Magnoliopsida</taxon>
        <taxon>eudicotyledons</taxon>
        <taxon>Gunneridae</taxon>
        <taxon>Pentapetalae</taxon>
        <taxon>rosids</taxon>
        <taxon>fabids</taxon>
        <taxon>Fabales</taxon>
        <taxon>Fabaceae</taxon>
        <taxon>Papilionoideae</taxon>
        <taxon>50 kb inversion clade</taxon>
        <taxon>NPAAA clade</taxon>
        <taxon>indigoferoid/millettioid clade</taxon>
        <taxon>Phaseoleae</taxon>
        <taxon>Mucuna</taxon>
    </lineage>
</organism>
<protein>
    <submittedName>
        <fullName evidence="1">Uncharacterized protein</fullName>
    </submittedName>
</protein>
<sequence>MAAGLSVRVEEPVWVFRKSWSPVPLDPQVTWGLNRGDPHPRPVPKGYFTCVDPHLSWHAVPGDAVDGKTKVTTTTTTRRVDRGAAAAILLSFSLFGLAA</sequence>
<dbReference type="Proteomes" id="UP000257109">
    <property type="component" value="Unassembled WGS sequence"/>
</dbReference>
<feature type="non-terminal residue" evidence="1">
    <location>
        <position position="1"/>
    </location>
</feature>
<accession>A0A371GMC2</accession>
<proteinExistence type="predicted"/>
<reference evidence="1" key="1">
    <citation type="submission" date="2018-05" db="EMBL/GenBank/DDBJ databases">
        <title>Draft genome of Mucuna pruriens seed.</title>
        <authorList>
            <person name="Nnadi N.E."/>
            <person name="Vos R."/>
            <person name="Hasami M.H."/>
            <person name="Devisetty U.K."/>
            <person name="Aguiy J.C."/>
        </authorList>
    </citation>
    <scope>NUCLEOTIDE SEQUENCE [LARGE SCALE GENOMIC DNA]</scope>
    <source>
        <strain evidence="1">JCA_2017</strain>
    </source>
</reference>
<keyword evidence="2" id="KW-1185">Reference proteome</keyword>